<keyword evidence="7 13" id="KW-0812">Transmembrane</keyword>
<feature type="transmembrane region" description="Helical" evidence="13">
    <location>
        <begin position="176"/>
        <end position="195"/>
    </location>
</feature>
<evidence type="ECO:0000256" key="3">
    <source>
        <dbReference type="ARBA" id="ARBA00006458"/>
    </source>
</evidence>
<evidence type="ECO:0000256" key="5">
    <source>
        <dbReference type="ARBA" id="ARBA00022531"/>
    </source>
</evidence>
<evidence type="ECO:0000256" key="9">
    <source>
        <dbReference type="ARBA" id="ARBA00022989"/>
    </source>
</evidence>
<accession>A0AAD5H5N7</accession>
<feature type="transmembrane region" description="Helical" evidence="13">
    <location>
        <begin position="1086"/>
        <end position="1105"/>
    </location>
</feature>
<feature type="region of interest" description="Disordered" evidence="12">
    <location>
        <begin position="1"/>
        <end position="54"/>
    </location>
</feature>
<evidence type="ECO:0000256" key="10">
    <source>
        <dbReference type="ARBA" id="ARBA00023136"/>
    </source>
</evidence>
<organism evidence="14 15">
    <name type="scientific">Chlorella ohadii</name>
    <dbReference type="NCBI Taxonomy" id="2649997"/>
    <lineage>
        <taxon>Eukaryota</taxon>
        <taxon>Viridiplantae</taxon>
        <taxon>Chlorophyta</taxon>
        <taxon>core chlorophytes</taxon>
        <taxon>Trebouxiophyceae</taxon>
        <taxon>Chlorellales</taxon>
        <taxon>Chlorellaceae</taxon>
        <taxon>Chlorella clade</taxon>
        <taxon>Chlorella</taxon>
    </lineage>
</organism>
<dbReference type="PANTHER" id="PTHR34195:SF1">
    <property type="entry name" value="PHOTOSYSTEM I REACTION CENTER SUBUNIT V, CHLOROPLASTIC"/>
    <property type="match status" value="1"/>
</dbReference>
<comment type="subcellular location">
    <subcellularLocation>
        <location evidence="1">Membrane</location>
        <topology evidence="1">Multi-pass membrane protein</topology>
    </subcellularLocation>
    <subcellularLocation>
        <location evidence="2">Plastid</location>
        <location evidence="2">Chloroplast</location>
    </subcellularLocation>
</comment>
<evidence type="ECO:0000256" key="2">
    <source>
        <dbReference type="ARBA" id="ARBA00004229"/>
    </source>
</evidence>
<evidence type="ECO:0000313" key="14">
    <source>
        <dbReference type="EMBL" id="KAI7840277.1"/>
    </source>
</evidence>
<dbReference type="Proteomes" id="UP001205105">
    <property type="component" value="Unassembled WGS sequence"/>
</dbReference>
<name>A0AAD5H5N7_9CHLO</name>
<feature type="transmembrane region" description="Helical" evidence="13">
    <location>
        <begin position="1154"/>
        <end position="1176"/>
    </location>
</feature>
<evidence type="ECO:0000256" key="7">
    <source>
        <dbReference type="ARBA" id="ARBA00022692"/>
    </source>
</evidence>
<dbReference type="PANTHER" id="PTHR34195">
    <property type="entry name" value="PHOTOSYSTEM I REACTION CENTER SUBUNIT V, CHLOROPLASTIC-RELATED"/>
    <property type="match status" value="1"/>
</dbReference>
<keyword evidence="8" id="KW-0603">Photosystem I</keyword>
<dbReference type="EMBL" id="JADXDR010000083">
    <property type="protein sequence ID" value="KAI7840277.1"/>
    <property type="molecule type" value="Genomic_DNA"/>
</dbReference>
<dbReference type="InterPro" id="IPR023618">
    <property type="entry name" value="PSI_PsaG/PsaK_dom"/>
</dbReference>
<dbReference type="GO" id="GO:0015979">
    <property type="term" value="P:photosynthesis"/>
    <property type="evidence" value="ECO:0007669"/>
    <property type="project" value="UniProtKB-KW"/>
</dbReference>
<comment type="caution">
    <text evidence="14">The sequence shown here is derived from an EMBL/GenBank/DDBJ whole genome shotgun (WGS) entry which is preliminary data.</text>
</comment>
<keyword evidence="4" id="KW-0150">Chloroplast</keyword>
<feature type="transmembrane region" description="Helical" evidence="13">
    <location>
        <begin position="79"/>
        <end position="106"/>
    </location>
</feature>
<feature type="transmembrane region" description="Helical" evidence="13">
    <location>
        <begin position="144"/>
        <end position="164"/>
    </location>
</feature>
<feature type="transmembrane region" description="Helical" evidence="13">
    <location>
        <begin position="663"/>
        <end position="680"/>
    </location>
</feature>
<feature type="transmembrane region" description="Helical" evidence="13">
    <location>
        <begin position="718"/>
        <end position="740"/>
    </location>
</feature>
<dbReference type="Gene3D" id="1.10.286.40">
    <property type="entry name" value="Chlorophyll a-b binding protein like"/>
    <property type="match status" value="1"/>
</dbReference>
<keyword evidence="9 13" id="KW-1133">Transmembrane helix</keyword>
<dbReference type="AlphaFoldDB" id="A0AAD5H5N7"/>
<feature type="transmembrane region" description="Helical" evidence="13">
    <location>
        <begin position="632"/>
        <end position="651"/>
    </location>
</feature>
<reference evidence="14" key="1">
    <citation type="submission" date="2020-11" db="EMBL/GenBank/DDBJ databases">
        <title>Chlorella ohadii genome sequencing and assembly.</title>
        <authorList>
            <person name="Murik O."/>
            <person name="Treves H."/>
            <person name="Kedem I."/>
            <person name="Shotland Y."/>
            <person name="Kaplan A."/>
        </authorList>
    </citation>
    <scope>NUCLEOTIDE SEQUENCE</scope>
    <source>
        <strain evidence="14">1</strain>
    </source>
</reference>
<feature type="compositionally biased region" description="Low complexity" evidence="12">
    <location>
        <begin position="1"/>
        <end position="24"/>
    </location>
</feature>
<evidence type="ECO:0000256" key="11">
    <source>
        <dbReference type="ARBA" id="ARBA00033434"/>
    </source>
</evidence>
<evidence type="ECO:0000256" key="4">
    <source>
        <dbReference type="ARBA" id="ARBA00022528"/>
    </source>
</evidence>
<feature type="transmembrane region" description="Helical" evidence="13">
    <location>
        <begin position="687"/>
        <end position="706"/>
    </location>
</feature>
<keyword evidence="15" id="KW-1185">Reference proteome</keyword>
<gene>
    <name evidence="14" type="ORF">COHA_006059</name>
</gene>
<evidence type="ECO:0000313" key="15">
    <source>
        <dbReference type="Proteomes" id="UP001205105"/>
    </source>
</evidence>
<keyword evidence="5" id="KW-0602">Photosynthesis</keyword>
<feature type="transmembrane region" description="Helical" evidence="13">
    <location>
        <begin position="226"/>
        <end position="251"/>
    </location>
</feature>
<dbReference type="InterPro" id="IPR016370">
    <property type="entry name" value="PSI_PsaG/PsaK_pln"/>
</dbReference>
<evidence type="ECO:0000256" key="13">
    <source>
        <dbReference type="SAM" id="Phobius"/>
    </source>
</evidence>
<feature type="transmembrane region" description="Helical" evidence="13">
    <location>
        <begin position="575"/>
        <end position="594"/>
    </location>
</feature>
<evidence type="ECO:0000256" key="8">
    <source>
        <dbReference type="ARBA" id="ARBA00022836"/>
    </source>
</evidence>
<sequence length="1181" mass="125667">MQATGSSGDGSAPPAAAAAWPQSGRGPPLRGSTEVTRSSLDLPPGDDAEPVSEPAAAERIWSEYNAPAAKRRRLRRSPYFRRGVQCAAGTAAIMAVISVPAVHAALGVIDPTMGQVFILVFYYIALLVALSSGMAPLKVAVEQLAGSTMGVALGLSVIYLIYAINGSSYHDTALKGVLMALLSAITMFCLTAIRFTYTAYPTFHSSAGLFYAISTAASYHSKTRMFPLYLLAYGAMGGVAAYLCATFCLPITAGDMVRRRLAAGLQHTCEVLQRCLDISSGEVAPDTGLLAVVTGETAERIGIDSGLYAPLQPLYTAATAGGLSIQEAYRHLGFSAGHVDVYRRQHRLPQKPWSLLVTMARGMLNSAMMCVYPMQTGKQRATLIARHRAPLLALAVALTDCCNALGDVFVQNRDISVALEKLGAVERAYAALAAATRFKGSKLSQDVLALDHLLSLLFTACTRVRRMFVLLPEALGRDQPGCLALVLQHFEESGAIEWNFEALTQAPPQIGDSEGAVELVRSALLAARPRRSLSTAALDLLAQPELKQASARKAGGPHRVLQWIKERTGVGPSQLALATQMVVAYTLVLVLIIVPATNAAFRNSLHWSLFVIVSVMEPSTGAAIFKGLQRLTGTLVAGLLGVGTQYTVYLINGLSYDNSVLKFAAMTVLLGTLSGLLTAVGVRFPKYAYSFIIGTVILALTALPGYESDHPMPSVALWRAIATSFGVAVEVCTVSLVLPVTARQLFINAMASCLDQMAGVARSALRSLLPPPPPPRQRDASWHSTEPAVGPPLKVHPITADPQAQDHPLLQVVSSLYARFIPDGMATNAQIFAMLQLNVALHYEWYPFSTAHSFPFEPGFRAQRLCRHMLNIVAGCLILMDSHNIQSLPMLAPFASRLDLLTEQLGGCLEGLAAMVRRELEPNRAVELVLATEEHVQRLFLAVLAEEPYQGGLSEADVINGLALLALLCNSVYVLRLLGIALCRTFSPDDASASALLERPTRWAVDDQTLQLVTGILGLAIGTSAAASTGGGGSPRHGDRSFSKTGQEALSAKTAIASGLTAKVQRRQAAAPVARTRTTTKALADVNLVVGGCTVGALALGRFVFLPFHRASLAKAGMPKQNGMTHLQAGDARAEEASFILKTNDPAGFTVVDVMAWGALGHAAAFYILATSSLGLDRNPF</sequence>
<feature type="transmembrane region" description="Helical" evidence="13">
    <location>
        <begin position="606"/>
        <end position="625"/>
    </location>
</feature>
<dbReference type="InterPro" id="IPR020966">
    <property type="entry name" value="ALMT"/>
</dbReference>
<protein>
    <recommendedName>
        <fullName evidence="11">PSI-G</fullName>
    </recommendedName>
</protein>
<dbReference type="GO" id="GO:0009522">
    <property type="term" value="C:photosystem I"/>
    <property type="evidence" value="ECO:0007669"/>
    <property type="project" value="UniProtKB-KW"/>
</dbReference>
<keyword evidence="10 13" id="KW-0472">Membrane</keyword>
<keyword evidence="6" id="KW-0934">Plastid</keyword>
<evidence type="ECO:0000256" key="12">
    <source>
        <dbReference type="SAM" id="MobiDB-lite"/>
    </source>
</evidence>
<dbReference type="GO" id="GO:0009507">
    <property type="term" value="C:chloroplast"/>
    <property type="evidence" value="ECO:0007669"/>
    <property type="project" value="UniProtKB-SubCell"/>
</dbReference>
<dbReference type="InterPro" id="IPR000549">
    <property type="entry name" value="PSI_PsaG/PsaK"/>
</dbReference>
<evidence type="ECO:0000256" key="1">
    <source>
        <dbReference type="ARBA" id="ARBA00004141"/>
    </source>
</evidence>
<dbReference type="GO" id="GO:0015743">
    <property type="term" value="P:malate transport"/>
    <property type="evidence" value="ECO:0007669"/>
    <property type="project" value="InterPro"/>
</dbReference>
<comment type="similarity">
    <text evidence="3">Belongs to the PsaG/PsaK family.</text>
</comment>
<evidence type="ECO:0000256" key="6">
    <source>
        <dbReference type="ARBA" id="ARBA00022640"/>
    </source>
</evidence>
<dbReference type="Pfam" id="PF11744">
    <property type="entry name" value="ALMT"/>
    <property type="match status" value="1"/>
</dbReference>
<dbReference type="Pfam" id="PF01241">
    <property type="entry name" value="PSI_PSAK"/>
    <property type="match status" value="1"/>
</dbReference>
<proteinExistence type="inferred from homology"/>
<feature type="transmembrane region" description="Helical" evidence="13">
    <location>
        <begin position="112"/>
        <end position="132"/>
    </location>
</feature>